<name>A0A9W9HLI8_9EURO</name>
<feature type="compositionally biased region" description="Polar residues" evidence="6">
    <location>
        <begin position="258"/>
        <end position="274"/>
    </location>
</feature>
<feature type="region of interest" description="Disordered" evidence="6">
    <location>
        <begin position="1"/>
        <end position="20"/>
    </location>
</feature>
<sequence length="699" mass="77206">MVDSFQDEGGLASMAPRPVRKKFAKPPVKVACLPCRTSRTRCGGQEPCANCVAKGRKCSYLPSKRGGPRKKKQKLSPSPEEDRQPSDDPYPDVPVTGFDERVVAAPRLPQVASMFQGYYTADGSSSHVQMDPMPSPLSNSTPCLVRTYGSEHEILNAYYVFIHTYFPILPPRASHPCRDQPLHCPVACPSPSSEPLLIYRPLSPLSLAISAILALIPHPDDPEPSSPASVLQRRTYAHTFAQLASSIIEAEADLELSSTDPSQALSTPRPSVNRQKLHPHTPEDLETLLTLLILSVYEYSQRGNLLKMRYRAGQALALALDKSLHCSLDDDEFSEARRRAWWMTYYCIIQGSIVSTTPPTIVINDPQFTTPYPRFDADAEGWSVLIQAQQVLVSATSFIADLNKCLSSQSGMHYMFERMQQLDAWTNSVLAQMDMLPIISQAPDFGDCRETITSQSIRMISRIKLNSAQIKTHRFRAFSDIPLFIKRHCDLTAANQANGVADVKAKHTVHGDGINNVSCSCGNLDAFQRASSAEYLTPSDSSSSSDIHPYAPQYPQYPFSSGFPYSSQHSAKVCLRAALVISRMFEGLPVPEPLLDGQQAHHRGRPLPRTMPSFACCLMQSSYAMFMIFYKARVAKQISPDSGNELTADPTDQLIDELSQGLQRIIAAVSNYSLAFEALDGMRDEIQGAYQTAFPSATI</sequence>
<accession>A0A9W9HLI8</accession>
<dbReference type="Gene3D" id="4.10.240.10">
    <property type="entry name" value="Zn(2)-C6 fungal-type DNA-binding domain"/>
    <property type="match status" value="1"/>
</dbReference>
<dbReference type="Pfam" id="PF04082">
    <property type="entry name" value="Fungal_trans"/>
    <property type="match status" value="1"/>
</dbReference>
<dbReference type="EMBL" id="JAPQKO010000008">
    <property type="protein sequence ID" value="KAJ5152343.1"/>
    <property type="molecule type" value="Genomic_DNA"/>
</dbReference>
<keyword evidence="4" id="KW-0804">Transcription</keyword>
<evidence type="ECO:0000256" key="1">
    <source>
        <dbReference type="ARBA" id="ARBA00022723"/>
    </source>
</evidence>
<dbReference type="GO" id="GO:0006351">
    <property type="term" value="P:DNA-templated transcription"/>
    <property type="evidence" value="ECO:0007669"/>
    <property type="project" value="InterPro"/>
</dbReference>
<proteinExistence type="predicted"/>
<evidence type="ECO:0000313" key="8">
    <source>
        <dbReference type="EMBL" id="KAJ5152343.1"/>
    </source>
</evidence>
<dbReference type="InterPro" id="IPR001138">
    <property type="entry name" value="Zn2Cys6_DnaBD"/>
</dbReference>
<dbReference type="PROSITE" id="PS50048">
    <property type="entry name" value="ZN2_CY6_FUNGAL_2"/>
    <property type="match status" value="1"/>
</dbReference>
<keyword evidence="1" id="KW-0479">Metal-binding</keyword>
<dbReference type="GO" id="GO:0003677">
    <property type="term" value="F:DNA binding"/>
    <property type="evidence" value="ECO:0007669"/>
    <property type="project" value="UniProtKB-KW"/>
</dbReference>
<dbReference type="SUPFAM" id="SSF57701">
    <property type="entry name" value="Zn2/Cys6 DNA-binding domain"/>
    <property type="match status" value="1"/>
</dbReference>
<keyword evidence="3" id="KW-0238">DNA-binding</keyword>
<feature type="region of interest" description="Disordered" evidence="6">
    <location>
        <begin position="258"/>
        <end position="279"/>
    </location>
</feature>
<dbReference type="OrthoDB" id="10250282at2759"/>
<keyword evidence="2" id="KW-0805">Transcription regulation</keyword>
<dbReference type="InterPro" id="IPR036864">
    <property type="entry name" value="Zn2-C6_fun-type_DNA-bd_sf"/>
</dbReference>
<dbReference type="CDD" id="cd12148">
    <property type="entry name" value="fungal_TF_MHR"/>
    <property type="match status" value="1"/>
</dbReference>
<dbReference type="PANTHER" id="PTHR47431:SF5">
    <property type="entry name" value="ZN(II)2CYS6 TRANSCRIPTION FACTOR (EUROFUNG)"/>
    <property type="match status" value="1"/>
</dbReference>
<evidence type="ECO:0000256" key="5">
    <source>
        <dbReference type="ARBA" id="ARBA00023242"/>
    </source>
</evidence>
<keyword evidence="9" id="KW-1185">Reference proteome</keyword>
<feature type="domain" description="Zn(2)-C6 fungal-type" evidence="7">
    <location>
        <begin position="31"/>
        <end position="60"/>
    </location>
</feature>
<dbReference type="CDD" id="cd00067">
    <property type="entry name" value="GAL4"/>
    <property type="match status" value="1"/>
</dbReference>
<evidence type="ECO:0000256" key="2">
    <source>
        <dbReference type="ARBA" id="ARBA00023015"/>
    </source>
</evidence>
<comment type="caution">
    <text evidence="8">The sequence shown here is derived from an EMBL/GenBank/DDBJ whole genome shotgun (WGS) entry which is preliminary data.</text>
</comment>
<dbReference type="PANTHER" id="PTHR47431">
    <property type="entry name" value="ZN(II)2CYS6 TRANSCRIPTION FACTOR (EUROFUNG)-RELATED"/>
    <property type="match status" value="1"/>
</dbReference>
<evidence type="ECO:0000256" key="6">
    <source>
        <dbReference type="SAM" id="MobiDB-lite"/>
    </source>
</evidence>
<evidence type="ECO:0000259" key="7">
    <source>
        <dbReference type="PROSITE" id="PS50048"/>
    </source>
</evidence>
<dbReference type="SMART" id="SM00066">
    <property type="entry name" value="GAL4"/>
    <property type="match status" value="1"/>
</dbReference>
<dbReference type="InterPro" id="IPR007219">
    <property type="entry name" value="XnlR_reg_dom"/>
</dbReference>
<dbReference type="GO" id="GO:0000981">
    <property type="term" value="F:DNA-binding transcription factor activity, RNA polymerase II-specific"/>
    <property type="evidence" value="ECO:0007669"/>
    <property type="project" value="InterPro"/>
</dbReference>
<dbReference type="PROSITE" id="PS00463">
    <property type="entry name" value="ZN2_CY6_FUNGAL_1"/>
    <property type="match status" value="1"/>
</dbReference>
<dbReference type="AlphaFoldDB" id="A0A9W9HLI8"/>
<dbReference type="Proteomes" id="UP001146351">
    <property type="component" value="Unassembled WGS sequence"/>
</dbReference>
<reference evidence="8" key="2">
    <citation type="journal article" date="2023" name="IMA Fungus">
        <title>Comparative genomic study of the Penicillium genus elucidates a diverse pangenome and 15 lateral gene transfer events.</title>
        <authorList>
            <person name="Petersen C."/>
            <person name="Sorensen T."/>
            <person name="Nielsen M.R."/>
            <person name="Sondergaard T.E."/>
            <person name="Sorensen J.L."/>
            <person name="Fitzpatrick D.A."/>
            <person name="Frisvad J.C."/>
            <person name="Nielsen K.L."/>
        </authorList>
    </citation>
    <scope>NUCLEOTIDE SEQUENCE</scope>
    <source>
        <strain evidence="8">IBT 21917</strain>
    </source>
</reference>
<feature type="region of interest" description="Disordered" evidence="6">
    <location>
        <begin position="58"/>
        <end position="96"/>
    </location>
</feature>
<organism evidence="8 9">
    <name type="scientific">Penicillium capsulatum</name>
    <dbReference type="NCBI Taxonomy" id="69766"/>
    <lineage>
        <taxon>Eukaryota</taxon>
        <taxon>Fungi</taxon>
        <taxon>Dikarya</taxon>
        <taxon>Ascomycota</taxon>
        <taxon>Pezizomycotina</taxon>
        <taxon>Eurotiomycetes</taxon>
        <taxon>Eurotiomycetidae</taxon>
        <taxon>Eurotiales</taxon>
        <taxon>Aspergillaceae</taxon>
        <taxon>Penicillium</taxon>
    </lineage>
</organism>
<evidence type="ECO:0000256" key="3">
    <source>
        <dbReference type="ARBA" id="ARBA00023125"/>
    </source>
</evidence>
<evidence type="ECO:0000313" key="9">
    <source>
        <dbReference type="Proteomes" id="UP001146351"/>
    </source>
</evidence>
<gene>
    <name evidence="8" type="ORF">N7492_010638</name>
</gene>
<evidence type="ECO:0000256" key="4">
    <source>
        <dbReference type="ARBA" id="ARBA00023163"/>
    </source>
</evidence>
<protein>
    <submittedName>
        <fullName evidence="8">Transcription factor</fullName>
    </submittedName>
</protein>
<reference evidence="8" key="1">
    <citation type="submission" date="2022-11" db="EMBL/GenBank/DDBJ databases">
        <authorList>
            <person name="Petersen C."/>
        </authorList>
    </citation>
    <scope>NUCLEOTIDE SEQUENCE</scope>
    <source>
        <strain evidence="8">IBT 21917</strain>
    </source>
</reference>
<keyword evidence="5" id="KW-0539">Nucleus</keyword>
<dbReference type="GO" id="GO:0008270">
    <property type="term" value="F:zinc ion binding"/>
    <property type="evidence" value="ECO:0007669"/>
    <property type="project" value="InterPro"/>
</dbReference>
<dbReference type="Pfam" id="PF00172">
    <property type="entry name" value="Zn_clus"/>
    <property type="match status" value="1"/>
</dbReference>